<evidence type="ECO:0000313" key="3">
    <source>
        <dbReference type="Proteomes" id="UP000594749"/>
    </source>
</evidence>
<keyword evidence="1" id="KW-0472">Membrane</keyword>
<dbReference type="Proteomes" id="UP000594749">
    <property type="component" value="Chromosome"/>
</dbReference>
<name>A0A7M1LFZ3_9BACT</name>
<evidence type="ECO:0000256" key="1">
    <source>
        <dbReference type="SAM" id="Phobius"/>
    </source>
</evidence>
<feature type="transmembrane region" description="Helical" evidence="1">
    <location>
        <begin position="106"/>
        <end position="125"/>
    </location>
</feature>
<keyword evidence="3" id="KW-1185">Reference proteome</keyword>
<gene>
    <name evidence="2" type="ORF">IMC76_06255</name>
</gene>
<proteinExistence type="predicted"/>
<accession>A0A7M1LFZ3</accession>
<sequence length="135" mass="15999">MDNNVIMSKYLIDRLTYLFVCYIAVGILLYFINLNFLSTIFDFLNNGIIPFFNVLSTSLEKVKFYSTAIFLLSIISIIIGIFLCIKDMQYRTIDTKYFKKNESFKIIPNNSFFLFCENGFLWLVYFKPILLKKRI</sequence>
<organism evidence="2 3">
    <name type="scientific">Campylobacter corcagiensis</name>
    <dbReference type="NCBI Taxonomy" id="1448857"/>
    <lineage>
        <taxon>Bacteria</taxon>
        <taxon>Pseudomonadati</taxon>
        <taxon>Campylobacterota</taxon>
        <taxon>Epsilonproteobacteria</taxon>
        <taxon>Campylobacterales</taxon>
        <taxon>Campylobacteraceae</taxon>
        <taxon>Campylobacter</taxon>
    </lineage>
</organism>
<evidence type="ECO:0000313" key="2">
    <source>
        <dbReference type="EMBL" id="QOQ86816.1"/>
    </source>
</evidence>
<protein>
    <submittedName>
        <fullName evidence="2">Uncharacterized protein</fullName>
    </submittedName>
</protein>
<dbReference type="EMBL" id="CP063078">
    <property type="protein sequence ID" value="QOQ86816.1"/>
    <property type="molecule type" value="Genomic_DNA"/>
</dbReference>
<dbReference type="AlphaFoldDB" id="A0A7M1LFZ3"/>
<keyword evidence="1" id="KW-1133">Transmembrane helix</keyword>
<reference evidence="2 3" key="1">
    <citation type="submission" date="2020-10" db="EMBL/GenBank/DDBJ databases">
        <title>Campylobacter and Helicobacter PacBio genomes.</title>
        <authorList>
            <person name="Lane C."/>
        </authorList>
    </citation>
    <scope>NUCLEOTIDE SEQUENCE [LARGE SCALE GENOMIC DNA]</scope>
    <source>
        <strain evidence="2 3">2016D-0077</strain>
    </source>
</reference>
<keyword evidence="1" id="KW-0812">Transmembrane</keyword>
<dbReference type="RefSeq" id="WP_025803818.1">
    <property type="nucleotide sequence ID" value="NZ_CP053842.1"/>
</dbReference>
<feature type="transmembrane region" description="Helical" evidence="1">
    <location>
        <begin position="64"/>
        <end position="85"/>
    </location>
</feature>
<feature type="transmembrane region" description="Helical" evidence="1">
    <location>
        <begin position="17"/>
        <end position="44"/>
    </location>
</feature>